<dbReference type="EMBL" id="KZ824317">
    <property type="protein sequence ID" value="RAL08287.1"/>
    <property type="molecule type" value="Genomic_DNA"/>
</dbReference>
<feature type="region of interest" description="Disordered" evidence="1">
    <location>
        <begin position="1"/>
        <end position="25"/>
    </location>
</feature>
<organism evidence="2 3">
    <name type="scientific">Aspergillus homomorphus (strain CBS 101889)</name>
    <dbReference type="NCBI Taxonomy" id="1450537"/>
    <lineage>
        <taxon>Eukaryota</taxon>
        <taxon>Fungi</taxon>
        <taxon>Dikarya</taxon>
        <taxon>Ascomycota</taxon>
        <taxon>Pezizomycotina</taxon>
        <taxon>Eurotiomycetes</taxon>
        <taxon>Eurotiomycetidae</taxon>
        <taxon>Eurotiales</taxon>
        <taxon>Aspergillaceae</taxon>
        <taxon>Aspergillus</taxon>
        <taxon>Aspergillus subgen. Circumdati</taxon>
    </lineage>
</organism>
<evidence type="ECO:0000256" key="1">
    <source>
        <dbReference type="SAM" id="MobiDB-lite"/>
    </source>
</evidence>
<sequence>MPSAKLPNKTDQDVGDRIPKLPRPWTETISPLDSTNLGVALVAFCQKSAVDPEHFRWVLQPDSRGIDPAFGARTLRTRSSVVSSESPVVHMCVPATHLQALGWALAKDEVDKVKVLTACGIEPLTPVFQGSMLLGTAILAEAKNVIRCLYQLYRRSPETKAHLTGLKNLTGRVVYRPLGLAAAMKNRGLMDLLLKLQGGLSERKDWVTDPLS</sequence>
<reference evidence="2 3" key="1">
    <citation type="submission" date="2018-02" db="EMBL/GenBank/DDBJ databases">
        <title>The genomes of Aspergillus section Nigri reveals drivers in fungal speciation.</title>
        <authorList>
            <consortium name="DOE Joint Genome Institute"/>
            <person name="Vesth T.C."/>
            <person name="Nybo J."/>
            <person name="Theobald S."/>
            <person name="Brandl J."/>
            <person name="Frisvad J.C."/>
            <person name="Nielsen K.F."/>
            <person name="Lyhne E.K."/>
            <person name="Kogle M.E."/>
            <person name="Kuo A."/>
            <person name="Riley R."/>
            <person name="Clum A."/>
            <person name="Nolan M."/>
            <person name="Lipzen A."/>
            <person name="Salamov A."/>
            <person name="Henrissat B."/>
            <person name="Wiebenga A."/>
            <person name="De vries R.P."/>
            <person name="Grigoriev I.V."/>
            <person name="Mortensen U.H."/>
            <person name="Andersen M.R."/>
            <person name="Baker S.E."/>
        </authorList>
    </citation>
    <scope>NUCLEOTIDE SEQUENCE [LARGE SCALE GENOMIC DNA]</scope>
    <source>
        <strain evidence="2 3">CBS 101889</strain>
    </source>
</reference>
<feature type="compositionally biased region" description="Basic and acidic residues" evidence="1">
    <location>
        <begin position="8"/>
        <end position="19"/>
    </location>
</feature>
<dbReference type="VEuPathDB" id="FungiDB:BO97DRAFT_428588"/>
<keyword evidence="3" id="KW-1185">Reference proteome</keyword>
<name>A0A395HKE7_ASPHC</name>
<dbReference type="AlphaFoldDB" id="A0A395HKE7"/>
<proteinExistence type="predicted"/>
<dbReference type="RefSeq" id="XP_025547441.1">
    <property type="nucleotide sequence ID" value="XM_025697308.1"/>
</dbReference>
<protein>
    <submittedName>
        <fullName evidence="2">Uncharacterized protein</fullName>
    </submittedName>
</protein>
<evidence type="ECO:0000313" key="2">
    <source>
        <dbReference type="EMBL" id="RAL08287.1"/>
    </source>
</evidence>
<evidence type="ECO:0000313" key="3">
    <source>
        <dbReference type="Proteomes" id="UP000248961"/>
    </source>
</evidence>
<dbReference type="Proteomes" id="UP000248961">
    <property type="component" value="Unassembled WGS sequence"/>
</dbReference>
<gene>
    <name evidence="2" type="ORF">BO97DRAFT_428588</name>
</gene>
<accession>A0A395HKE7</accession>
<dbReference type="GeneID" id="37201597"/>